<keyword evidence="7" id="KW-1185">Reference proteome</keyword>
<evidence type="ECO:0000256" key="2">
    <source>
        <dbReference type="ARBA" id="ARBA00022741"/>
    </source>
</evidence>
<dbReference type="AlphaFoldDB" id="A0A2U1S6B2"/>
<evidence type="ECO:0000259" key="5">
    <source>
        <dbReference type="Pfam" id="PF08245"/>
    </source>
</evidence>
<dbReference type="SUPFAM" id="SSF53623">
    <property type="entry name" value="MurD-like peptide ligases, catalytic domain"/>
    <property type="match status" value="1"/>
</dbReference>
<organism evidence="6 7">
    <name type="scientific">Methanobrevibacter woesei</name>
    <dbReference type="NCBI Taxonomy" id="190976"/>
    <lineage>
        <taxon>Archaea</taxon>
        <taxon>Methanobacteriati</taxon>
        <taxon>Methanobacteriota</taxon>
        <taxon>Methanomada group</taxon>
        <taxon>Methanobacteria</taxon>
        <taxon>Methanobacteriales</taxon>
        <taxon>Methanobacteriaceae</taxon>
        <taxon>Methanobrevibacter</taxon>
    </lineage>
</organism>
<dbReference type="GO" id="GO:0008764">
    <property type="term" value="F:UDP-N-acetylmuramoylalanine-D-glutamate ligase activity"/>
    <property type="evidence" value="ECO:0007669"/>
    <property type="project" value="UniProtKB-EC"/>
</dbReference>
<keyword evidence="3" id="KW-0067">ATP-binding</keyword>
<evidence type="ECO:0000313" key="6">
    <source>
        <dbReference type="EMBL" id="PWB85667.1"/>
    </source>
</evidence>
<dbReference type="InterPro" id="IPR013221">
    <property type="entry name" value="Mur_ligase_cen"/>
</dbReference>
<dbReference type="Gene3D" id="3.40.50.720">
    <property type="entry name" value="NAD(P)-binding Rossmann-like Domain"/>
    <property type="match status" value="1"/>
</dbReference>
<dbReference type="EC" id="6.3.2.9" evidence="6"/>
<dbReference type="GO" id="GO:0004326">
    <property type="term" value="F:tetrahydrofolylpolyglutamate synthase activity"/>
    <property type="evidence" value="ECO:0007669"/>
    <property type="project" value="InterPro"/>
</dbReference>
<dbReference type="PANTHER" id="PTHR23135">
    <property type="entry name" value="MUR LIGASE FAMILY MEMBER"/>
    <property type="match status" value="1"/>
</dbReference>
<keyword evidence="1 6" id="KW-0436">Ligase</keyword>
<dbReference type="EMBL" id="MZGU01000004">
    <property type="protein sequence ID" value="PWB85667.1"/>
    <property type="molecule type" value="Genomic_DNA"/>
</dbReference>
<comment type="caution">
    <text evidence="6">The sequence shown here is derived from an EMBL/GenBank/DDBJ whole genome shotgun (WGS) entry which is preliminary data.</text>
</comment>
<evidence type="ECO:0000259" key="4">
    <source>
        <dbReference type="Pfam" id="PF02875"/>
    </source>
</evidence>
<dbReference type="Proteomes" id="UP000245577">
    <property type="component" value="Unassembled WGS sequence"/>
</dbReference>
<dbReference type="SUPFAM" id="SSF51984">
    <property type="entry name" value="MurCD N-terminal domain"/>
    <property type="match status" value="1"/>
</dbReference>
<evidence type="ECO:0000256" key="3">
    <source>
        <dbReference type="ARBA" id="ARBA00022840"/>
    </source>
</evidence>
<feature type="domain" description="Mur ligase central" evidence="5">
    <location>
        <begin position="118"/>
        <end position="262"/>
    </location>
</feature>
<accession>A0A2U1S6B2</accession>
<dbReference type="PANTHER" id="PTHR23135:SF7">
    <property type="entry name" value="LIPID II ISOGLUTAMINYL SYNTHASE (GLUTAMINE-HYDROLYZING) SUBUNIT MURT"/>
    <property type="match status" value="1"/>
</dbReference>
<dbReference type="InterPro" id="IPR018109">
    <property type="entry name" value="Folylpolyglutamate_synth_CS"/>
</dbReference>
<name>A0A2U1S6B2_9EURY</name>
<dbReference type="PROSITE" id="PS01011">
    <property type="entry name" value="FOLYLPOLYGLU_SYNT_1"/>
    <property type="match status" value="1"/>
</dbReference>
<evidence type="ECO:0000256" key="1">
    <source>
        <dbReference type="ARBA" id="ARBA00022598"/>
    </source>
</evidence>
<evidence type="ECO:0000313" key="7">
    <source>
        <dbReference type="Proteomes" id="UP000245577"/>
    </source>
</evidence>
<dbReference type="GO" id="GO:0005524">
    <property type="term" value="F:ATP binding"/>
    <property type="evidence" value="ECO:0007669"/>
    <property type="project" value="UniProtKB-KW"/>
</dbReference>
<dbReference type="InterPro" id="IPR004101">
    <property type="entry name" value="Mur_ligase_C"/>
</dbReference>
<dbReference type="Gene3D" id="3.40.1190.10">
    <property type="entry name" value="Mur-like, catalytic domain"/>
    <property type="match status" value="1"/>
</dbReference>
<dbReference type="RefSeq" id="WP_116669322.1">
    <property type="nucleotide sequence ID" value="NZ_MZGU01000004.1"/>
</dbReference>
<dbReference type="Gene3D" id="3.90.190.20">
    <property type="entry name" value="Mur ligase, C-terminal domain"/>
    <property type="match status" value="1"/>
</dbReference>
<protein>
    <submittedName>
        <fullName evidence="6">UDP-N-acetylmuramoylalanine--D-glutamate ligase</fullName>
        <ecNumber evidence="6">6.3.2.9</ecNumber>
    </submittedName>
</protein>
<dbReference type="InterPro" id="IPR036565">
    <property type="entry name" value="Mur-like_cat_sf"/>
</dbReference>
<dbReference type="Pfam" id="PF02875">
    <property type="entry name" value="Mur_ligase_C"/>
    <property type="match status" value="1"/>
</dbReference>
<reference evidence="6 7" key="1">
    <citation type="submission" date="2017-03" db="EMBL/GenBank/DDBJ databases">
        <title>Genome sequence of Methanobrevibacter wosei.</title>
        <authorList>
            <person name="Poehlein A."/>
            <person name="Seedorf H."/>
            <person name="Daniel R."/>
        </authorList>
    </citation>
    <scope>NUCLEOTIDE SEQUENCE [LARGE SCALE GENOMIC DNA]</scope>
    <source>
        <strain evidence="6 7">DSM 11979</strain>
    </source>
</reference>
<keyword evidence="2" id="KW-0547">Nucleotide-binding</keyword>
<gene>
    <name evidence="6" type="primary">murD_2</name>
    <name evidence="6" type="ORF">MBBWO_05020</name>
</gene>
<dbReference type="Pfam" id="PF08245">
    <property type="entry name" value="Mur_ligase_M"/>
    <property type="match status" value="1"/>
</dbReference>
<dbReference type="InterPro" id="IPR036615">
    <property type="entry name" value="Mur_ligase_C_dom_sf"/>
</dbReference>
<proteinExistence type="predicted"/>
<sequence>MNESDFDKNTTFGVIGICGANGNLIARILKDRGFNVIGTDMSSEEDCMFLKSLEGYDIEVFHGEHPIEFFKKSDYIIPPPSLPKSAKVFDIIKEEDIPILEIYDILDIFLPNKPAFGITGTNGKTTSTTLLKKIIKDSGIKPVEHNLVNMQGNAGFIPPLQARLNGDVAILEVGTFGVPGTIKRMVDAAHLSSGLITNITPDHLDELGGFMGYAKVKSEFIQSLNGKQIIVNANDPTIMGFIRDLDFNGEVITFSVDETPASVSKKECVCGEMIDLKEIISGSGYYFCKCGLTNPQTDYVATNIDLKNKTFDLHTPEGKLEVKMMLNGLHNVFNVTGVIIAAHEFFKLPFNQILESVATFSGVEGRMEKVTTIDGKDVIVDFAHNPAGVKTVLGEFKKIFGDFTTVITVSSESGKEGDLQIFNSVLELSKYVVPASASSQKIASDLINENPELKEKILLDHVDSFVKKGTLGATYEEVRDGIKTALTIDCDKIIAVGEAATKFKSCVDELR</sequence>
<dbReference type="OrthoDB" id="75177at2157"/>
<feature type="domain" description="Mur ligase C-terminal" evidence="4">
    <location>
        <begin position="365"/>
        <end position="447"/>
    </location>
</feature>
<dbReference type="SUPFAM" id="SSF53244">
    <property type="entry name" value="MurD-like peptide ligases, peptide-binding domain"/>
    <property type="match status" value="1"/>
</dbReference>